<proteinExistence type="predicted"/>
<comment type="caution">
    <text evidence="3">The sequence shown here is derived from an EMBL/GenBank/DDBJ whole genome shotgun (WGS) entry which is preliminary data.</text>
</comment>
<organism evidence="3 4">
    <name type="scientific">Zhihengliuella flava</name>
    <dbReference type="NCBI Taxonomy" id="1285193"/>
    <lineage>
        <taxon>Bacteria</taxon>
        <taxon>Bacillati</taxon>
        <taxon>Actinomycetota</taxon>
        <taxon>Actinomycetes</taxon>
        <taxon>Micrococcales</taxon>
        <taxon>Micrococcaceae</taxon>
        <taxon>Zhihengliuella</taxon>
    </lineage>
</organism>
<name>A0A931DBZ8_9MICC</name>
<dbReference type="RefSeq" id="WP_231365951.1">
    <property type="nucleotide sequence ID" value="NZ_JADOTZ010000001.1"/>
</dbReference>
<dbReference type="AlphaFoldDB" id="A0A931DBZ8"/>
<evidence type="ECO:0000313" key="4">
    <source>
        <dbReference type="Proteomes" id="UP000625033"/>
    </source>
</evidence>
<evidence type="ECO:0000313" key="3">
    <source>
        <dbReference type="EMBL" id="MBG6084751.1"/>
    </source>
</evidence>
<accession>A0A931DBZ8</accession>
<keyword evidence="2" id="KW-0472">Membrane</keyword>
<keyword evidence="4" id="KW-1185">Reference proteome</keyword>
<dbReference type="EMBL" id="JADOTZ010000001">
    <property type="protein sequence ID" value="MBG6084751.1"/>
    <property type="molecule type" value="Genomic_DNA"/>
</dbReference>
<keyword evidence="2" id="KW-1133">Transmembrane helix</keyword>
<keyword evidence="2" id="KW-0812">Transmembrane</keyword>
<dbReference type="Proteomes" id="UP000625033">
    <property type="component" value="Unassembled WGS sequence"/>
</dbReference>
<feature type="transmembrane region" description="Helical" evidence="2">
    <location>
        <begin position="20"/>
        <end position="42"/>
    </location>
</feature>
<protein>
    <submittedName>
        <fullName evidence="3">Uncharacterized protein</fullName>
    </submittedName>
</protein>
<sequence length="71" mass="8117">MNTAPVLMGLLLPEAILHTHWFSVLAAFVALNTVIYVCLSLFKMFPAPRWSRRGGRDRRSETRSIYPDDPI</sequence>
<gene>
    <name evidence="3" type="ORF">IW252_001518</name>
</gene>
<evidence type="ECO:0000256" key="2">
    <source>
        <dbReference type="SAM" id="Phobius"/>
    </source>
</evidence>
<reference evidence="3" key="1">
    <citation type="submission" date="2020-11" db="EMBL/GenBank/DDBJ databases">
        <title>Sequencing the genomes of 1000 actinobacteria strains.</title>
        <authorList>
            <person name="Klenk H.-P."/>
        </authorList>
    </citation>
    <scope>NUCLEOTIDE SEQUENCE</scope>
    <source>
        <strain evidence="3">DSM 26152</strain>
    </source>
</reference>
<feature type="region of interest" description="Disordered" evidence="1">
    <location>
        <begin position="50"/>
        <end position="71"/>
    </location>
</feature>
<evidence type="ECO:0000256" key="1">
    <source>
        <dbReference type="SAM" id="MobiDB-lite"/>
    </source>
</evidence>